<dbReference type="EC" id="2.3.1.286" evidence="3"/>
<keyword evidence="7" id="KW-1185">Reference proteome</keyword>
<feature type="domain" description="Deacetylase sirtuin-type" evidence="5">
    <location>
        <begin position="1"/>
        <end position="241"/>
    </location>
</feature>
<dbReference type="HAMAP" id="MF_01121">
    <property type="entry name" value="Sirtuin_ClassIII"/>
    <property type="match status" value="1"/>
</dbReference>
<dbReference type="PANTHER" id="PTHR11085:SF4">
    <property type="entry name" value="NAD-DEPENDENT PROTEIN DEACYLASE"/>
    <property type="match status" value="1"/>
</dbReference>
<evidence type="ECO:0000259" key="5">
    <source>
        <dbReference type="PROSITE" id="PS50305"/>
    </source>
</evidence>
<keyword evidence="2 3" id="KW-0520">NAD</keyword>
<feature type="binding site" evidence="3">
    <location>
        <begin position="21"/>
        <end position="40"/>
    </location>
    <ligand>
        <name>NAD(+)</name>
        <dbReference type="ChEBI" id="CHEBI:57540"/>
    </ligand>
</feature>
<gene>
    <name evidence="6" type="primary">npdA</name>
    <name evidence="3" type="synonym">cobB</name>
    <name evidence="6" type="ORF">GCM10011361_26880</name>
</gene>
<proteinExistence type="inferred from homology"/>
<dbReference type="Gene3D" id="3.40.50.1220">
    <property type="entry name" value="TPP-binding domain"/>
    <property type="match status" value="1"/>
</dbReference>
<dbReference type="CDD" id="cd01412">
    <property type="entry name" value="SIRT5_Af1_CobB"/>
    <property type="match status" value="1"/>
</dbReference>
<dbReference type="InterPro" id="IPR029035">
    <property type="entry name" value="DHS-like_NAD/FAD-binding_dom"/>
</dbReference>
<evidence type="ECO:0000256" key="1">
    <source>
        <dbReference type="ARBA" id="ARBA00022679"/>
    </source>
</evidence>
<organism evidence="6 7">
    <name type="scientific">Muriicola marianensis</name>
    <dbReference type="NCBI Taxonomy" id="1324801"/>
    <lineage>
        <taxon>Bacteria</taxon>
        <taxon>Pseudomonadati</taxon>
        <taxon>Bacteroidota</taxon>
        <taxon>Flavobacteriia</taxon>
        <taxon>Flavobacteriales</taxon>
        <taxon>Flavobacteriaceae</taxon>
        <taxon>Muriicola</taxon>
    </lineage>
</organism>
<dbReference type="InterPro" id="IPR026591">
    <property type="entry name" value="Sirtuin_cat_small_dom_sf"/>
</dbReference>
<dbReference type="Pfam" id="PF02146">
    <property type="entry name" value="SIR2"/>
    <property type="match status" value="1"/>
</dbReference>
<dbReference type="Proteomes" id="UP000625780">
    <property type="component" value="Unassembled WGS sequence"/>
</dbReference>
<dbReference type="InterPro" id="IPR003000">
    <property type="entry name" value="Sirtuin"/>
</dbReference>
<feature type="binding site" evidence="3">
    <location>
        <position position="68"/>
    </location>
    <ligand>
        <name>substrate</name>
    </ligand>
</feature>
<evidence type="ECO:0000313" key="6">
    <source>
        <dbReference type="EMBL" id="GGD59111.1"/>
    </source>
</evidence>
<comment type="catalytic activity">
    <reaction evidence="3">
        <text>N(6)-succinyl-L-lysyl-[protein] + NAD(+) + H2O = 2''-O-succinyl-ADP-D-ribose + nicotinamide + L-lysyl-[protein]</text>
        <dbReference type="Rhea" id="RHEA:47668"/>
        <dbReference type="Rhea" id="RHEA-COMP:9752"/>
        <dbReference type="Rhea" id="RHEA-COMP:11877"/>
        <dbReference type="ChEBI" id="CHEBI:15377"/>
        <dbReference type="ChEBI" id="CHEBI:17154"/>
        <dbReference type="ChEBI" id="CHEBI:29969"/>
        <dbReference type="ChEBI" id="CHEBI:57540"/>
        <dbReference type="ChEBI" id="CHEBI:87830"/>
        <dbReference type="ChEBI" id="CHEBI:87832"/>
    </reaction>
</comment>
<sequence length="242" mass="26780">MKNVSLGESQKVKRKITILTGAGMSADSGLKTFRDADGLWEGHDVMEVASPQGFRSNPELVLQFYNERRRQLLQASPNAGHRALVDLEKKFHTHIITQNVDDLHERAGSSRVLHLHGELLKVRSTAPPFSVYHWEKDLYLGDVCEAGNQLRPHIVWFGEEVPLLPRAASITSEADILIIVGTSLQVYPAASLLYYAEEGVPIYLVDPRPALAPTPGLNLHLIPRKASEGVPELVSQLLDQGN</sequence>
<evidence type="ECO:0000313" key="7">
    <source>
        <dbReference type="Proteomes" id="UP000625780"/>
    </source>
</evidence>
<dbReference type="Gene3D" id="3.30.1600.10">
    <property type="entry name" value="SIR2/SIRT2 'Small Domain"/>
    <property type="match status" value="1"/>
</dbReference>
<name>A0ABQ1R9Y0_9FLAO</name>
<comment type="similarity">
    <text evidence="3">Belongs to the sirtuin family. Class III subfamily.</text>
</comment>
<comment type="caution">
    <text evidence="3 4">Lacks conserved residue(s) required for the propagation of feature annotation.</text>
</comment>
<comment type="caution">
    <text evidence="6">The sequence shown here is derived from an EMBL/GenBank/DDBJ whole genome shotgun (WGS) entry which is preliminary data.</text>
</comment>
<dbReference type="InterPro" id="IPR027546">
    <property type="entry name" value="Sirtuin_class_III"/>
</dbReference>
<feature type="binding site" evidence="3">
    <location>
        <position position="65"/>
    </location>
    <ligand>
        <name>substrate</name>
    </ligand>
</feature>
<evidence type="ECO:0000256" key="4">
    <source>
        <dbReference type="PROSITE-ProRule" id="PRU00236"/>
    </source>
</evidence>
<comment type="catalytic activity">
    <reaction evidence="3">
        <text>N(6)-acetyl-L-lysyl-[protein] + NAD(+) + H2O = 2''-O-acetyl-ADP-D-ribose + nicotinamide + L-lysyl-[protein]</text>
        <dbReference type="Rhea" id="RHEA:43636"/>
        <dbReference type="Rhea" id="RHEA-COMP:9752"/>
        <dbReference type="Rhea" id="RHEA-COMP:10731"/>
        <dbReference type="ChEBI" id="CHEBI:15377"/>
        <dbReference type="ChEBI" id="CHEBI:17154"/>
        <dbReference type="ChEBI" id="CHEBI:29969"/>
        <dbReference type="ChEBI" id="CHEBI:57540"/>
        <dbReference type="ChEBI" id="CHEBI:61930"/>
        <dbReference type="ChEBI" id="CHEBI:83767"/>
        <dbReference type="EC" id="2.3.1.286"/>
    </reaction>
</comment>
<accession>A0ABQ1R9Y0</accession>
<keyword evidence="3" id="KW-0963">Cytoplasm</keyword>
<feature type="active site" description="Proton acceptor" evidence="3">
    <location>
        <position position="116"/>
    </location>
</feature>
<dbReference type="PROSITE" id="PS50305">
    <property type="entry name" value="SIRTUIN"/>
    <property type="match status" value="1"/>
</dbReference>
<dbReference type="RefSeq" id="WP_188371286.1">
    <property type="nucleotide sequence ID" value="NZ_BMFH01000002.1"/>
</dbReference>
<comment type="domain">
    <text evidence="3">2 residues (Tyr-65 and Arg-68) present in a large hydrophobic pocket are probably involved in substrate specificity. They are important for desuccinylation activity, but dispensable for deacetylation activity.</text>
</comment>
<dbReference type="SUPFAM" id="SSF52467">
    <property type="entry name" value="DHS-like NAD/FAD-binding domain"/>
    <property type="match status" value="1"/>
</dbReference>
<reference evidence="7" key="1">
    <citation type="journal article" date="2019" name="Int. J. Syst. Evol. Microbiol.">
        <title>The Global Catalogue of Microorganisms (GCM) 10K type strain sequencing project: providing services to taxonomists for standard genome sequencing and annotation.</title>
        <authorList>
            <consortium name="The Broad Institute Genomics Platform"/>
            <consortium name="The Broad Institute Genome Sequencing Center for Infectious Disease"/>
            <person name="Wu L."/>
            <person name="Ma J."/>
        </authorList>
    </citation>
    <scope>NUCLEOTIDE SEQUENCE [LARGE SCALE GENOMIC DNA]</scope>
    <source>
        <strain evidence="7">CGMCC 1.12606</strain>
    </source>
</reference>
<dbReference type="PANTHER" id="PTHR11085">
    <property type="entry name" value="NAD-DEPENDENT PROTEIN DEACYLASE SIRTUIN-5, MITOCHONDRIAL-RELATED"/>
    <property type="match status" value="1"/>
</dbReference>
<feature type="binding site" evidence="3">
    <location>
        <begin position="181"/>
        <end position="183"/>
    </location>
    <ligand>
        <name>NAD(+)</name>
        <dbReference type="ChEBI" id="CHEBI:57540"/>
    </ligand>
</feature>
<feature type="binding site" evidence="3">
    <location>
        <begin position="98"/>
        <end position="101"/>
    </location>
    <ligand>
        <name>NAD(+)</name>
        <dbReference type="ChEBI" id="CHEBI:57540"/>
    </ligand>
</feature>
<dbReference type="InterPro" id="IPR026590">
    <property type="entry name" value="Ssirtuin_cat_dom"/>
</dbReference>
<comment type="function">
    <text evidence="3">NAD-dependent lysine deacetylase and desuccinylase that specifically removes acetyl and succinyl groups on target proteins. Modulates the activities of several proteins which are inactive in their acylated form.</text>
</comment>
<protein>
    <recommendedName>
        <fullName evidence="3">NAD-dependent protein deacylase</fullName>
        <ecNumber evidence="3">2.3.1.286</ecNumber>
    </recommendedName>
    <alternativeName>
        <fullName evidence="3">Regulatory protein SIR2 homolog</fullName>
    </alternativeName>
</protein>
<feature type="binding site" evidence="3">
    <location>
        <position position="226"/>
    </location>
    <ligand>
        <name>NAD(+)</name>
        <dbReference type="ChEBI" id="CHEBI:57540"/>
    </ligand>
</feature>
<dbReference type="EMBL" id="BMFH01000002">
    <property type="protein sequence ID" value="GGD59111.1"/>
    <property type="molecule type" value="Genomic_DNA"/>
</dbReference>
<keyword evidence="1" id="KW-0808">Transferase</keyword>
<comment type="subcellular location">
    <subcellularLocation>
        <location evidence="3">Cytoplasm</location>
    </subcellularLocation>
</comment>
<dbReference type="InterPro" id="IPR050134">
    <property type="entry name" value="NAD-dep_sirtuin_deacylases"/>
</dbReference>
<evidence type="ECO:0000256" key="2">
    <source>
        <dbReference type="ARBA" id="ARBA00023027"/>
    </source>
</evidence>
<evidence type="ECO:0000256" key="3">
    <source>
        <dbReference type="HAMAP-Rule" id="MF_01121"/>
    </source>
</evidence>